<dbReference type="InterPro" id="IPR001584">
    <property type="entry name" value="Integrase_cat-core"/>
</dbReference>
<dbReference type="Proteomes" id="UP000327085">
    <property type="component" value="Chromosome 6"/>
</dbReference>
<sequence>LKYLLAKKDAKPRLIRWILLLQEFDLEIKDKKGSENVVADHLSRLVHVSNEEEDSLPLRESFPDEQLFSIYALNSLNPLPWFADIVNYLCTNELPTGLSTFQRDKLRKQARYYFWDDPYLFKHCPDQVIRRCVPEGDFKSILEFCHSHACGGHFGAKKTASKVLQSGFFWPTLFKDAYVFCASCDRCQRMAIATRTNDAKVVIGFLKGNVFTRFGTPRAIISDGGSHFVNQAFAALLKKYGITHKVATPYHPQTSGQVEISNREIKHILEKTVNTTRKDWSMRLDDALWAYRTAYKTPIGMSPYRLVFGKPCHLPVELEHRAYWAIKAFNFDMKAAGEKRRLQLNELEELRHEAYENAKLYKEKTKQYQDKKILRKTFENGQKVLLFNSCLKLFP</sequence>
<gene>
    <name evidence="3" type="ORF">ALMOND_2B002094</name>
</gene>
<dbReference type="InterPro" id="IPR052160">
    <property type="entry name" value="Gypsy_RT_Integrase-like"/>
</dbReference>
<dbReference type="InterPro" id="IPR041588">
    <property type="entry name" value="Integrase_H2C2"/>
</dbReference>
<name>A0A5E4FU57_PRUDU</name>
<evidence type="ECO:0000313" key="4">
    <source>
        <dbReference type="Proteomes" id="UP000327085"/>
    </source>
</evidence>
<evidence type="ECO:0000256" key="1">
    <source>
        <dbReference type="SAM" id="Coils"/>
    </source>
</evidence>
<dbReference type="SUPFAM" id="SSF53098">
    <property type="entry name" value="Ribonuclease H-like"/>
    <property type="match status" value="1"/>
</dbReference>
<reference evidence="4" key="1">
    <citation type="journal article" date="2020" name="Plant J.">
        <title>Transposons played a major role in the diversification between the closely related almond and peach genomes: results from the almond genome sequence.</title>
        <authorList>
            <person name="Alioto T."/>
            <person name="Alexiou K.G."/>
            <person name="Bardil A."/>
            <person name="Barteri F."/>
            <person name="Castanera R."/>
            <person name="Cruz F."/>
            <person name="Dhingra A."/>
            <person name="Duval H."/>
            <person name="Fernandez I Marti A."/>
            <person name="Frias L."/>
            <person name="Galan B."/>
            <person name="Garcia J.L."/>
            <person name="Howad W."/>
            <person name="Gomez-Garrido J."/>
            <person name="Gut M."/>
            <person name="Julca I."/>
            <person name="Morata J."/>
            <person name="Puigdomenech P."/>
            <person name="Ribeca P."/>
            <person name="Rubio Cabetas M.J."/>
            <person name="Vlasova A."/>
            <person name="Wirthensohn M."/>
            <person name="Garcia-Mas J."/>
            <person name="Gabaldon T."/>
            <person name="Casacuberta J.M."/>
            <person name="Arus P."/>
        </authorList>
    </citation>
    <scope>NUCLEOTIDE SEQUENCE [LARGE SCALE GENOMIC DNA]</scope>
    <source>
        <strain evidence="4">cv. Texas</strain>
    </source>
</reference>
<evidence type="ECO:0000259" key="2">
    <source>
        <dbReference type="PROSITE" id="PS50994"/>
    </source>
</evidence>
<proteinExistence type="predicted"/>
<dbReference type="InParanoid" id="A0A5E4FU57"/>
<dbReference type="EMBL" id="CABIKO010000204">
    <property type="protein sequence ID" value="VVA30998.1"/>
    <property type="molecule type" value="Genomic_DNA"/>
</dbReference>
<evidence type="ECO:0000313" key="3">
    <source>
        <dbReference type="EMBL" id="VVA30998.1"/>
    </source>
</evidence>
<accession>A0A5E4FU57</accession>
<keyword evidence="1" id="KW-0175">Coiled coil</keyword>
<dbReference type="PROSITE" id="PS50994">
    <property type="entry name" value="INTEGRASE"/>
    <property type="match status" value="1"/>
</dbReference>
<feature type="non-terminal residue" evidence="3">
    <location>
        <position position="395"/>
    </location>
</feature>
<feature type="non-terminal residue" evidence="3">
    <location>
        <position position="1"/>
    </location>
</feature>
<dbReference type="Gene3D" id="3.30.420.10">
    <property type="entry name" value="Ribonuclease H-like superfamily/Ribonuclease H"/>
    <property type="match status" value="1"/>
</dbReference>
<dbReference type="InterPro" id="IPR036397">
    <property type="entry name" value="RNaseH_sf"/>
</dbReference>
<feature type="coiled-coil region" evidence="1">
    <location>
        <begin position="333"/>
        <end position="364"/>
    </location>
</feature>
<dbReference type="PANTHER" id="PTHR47266">
    <property type="entry name" value="ENDONUCLEASE-RELATED"/>
    <property type="match status" value="1"/>
</dbReference>
<dbReference type="GO" id="GO:0015074">
    <property type="term" value="P:DNA integration"/>
    <property type="evidence" value="ECO:0007669"/>
    <property type="project" value="InterPro"/>
</dbReference>
<dbReference type="OMA" id="CELVISY"/>
<dbReference type="Pfam" id="PF17921">
    <property type="entry name" value="Integrase_H2C2"/>
    <property type="match status" value="1"/>
</dbReference>
<organism evidence="3 4">
    <name type="scientific">Prunus dulcis</name>
    <name type="common">Almond</name>
    <name type="synonym">Amygdalus dulcis</name>
    <dbReference type="NCBI Taxonomy" id="3755"/>
    <lineage>
        <taxon>Eukaryota</taxon>
        <taxon>Viridiplantae</taxon>
        <taxon>Streptophyta</taxon>
        <taxon>Embryophyta</taxon>
        <taxon>Tracheophyta</taxon>
        <taxon>Spermatophyta</taxon>
        <taxon>Magnoliopsida</taxon>
        <taxon>eudicotyledons</taxon>
        <taxon>Gunneridae</taxon>
        <taxon>Pentapetalae</taxon>
        <taxon>rosids</taxon>
        <taxon>fabids</taxon>
        <taxon>Rosales</taxon>
        <taxon>Rosaceae</taxon>
        <taxon>Amygdaloideae</taxon>
        <taxon>Amygdaleae</taxon>
        <taxon>Prunus</taxon>
    </lineage>
</organism>
<feature type="domain" description="Integrase catalytic" evidence="2">
    <location>
        <begin position="197"/>
        <end position="311"/>
    </location>
</feature>
<dbReference type="GO" id="GO:0003676">
    <property type="term" value="F:nucleic acid binding"/>
    <property type="evidence" value="ECO:0007669"/>
    <property type="project" value="InterPro"/>
</dbReference>
<protein>
    <submittedName>
        <fullName evidence="3">PREDICTED: LOW QUALITY PROTEIN</fullName>
    </submittedName>
</protein>
<dbReference type="InterPro" id="IPR012337">
    <property type="entry name" value="RNaseH-like_sf"/>
</dbReference>
<dbReference type="AlphaFoldDB" id="A0A5E4FU57"/>